<protein>
    <submittedName>
        <fullName evidence="1">AlwI family type II restriction endonuclease</fullName>
    </submittedName>
</protein>
<evidence type="ECO:0000313" key="1">
    <source>
        <dbReference type="EMBL" id="MBB1069803.1"/>
    </source>
</evidence>
<dbReference type="RefSeq" id="WP_182598348.1">
    <property type="nucleotide sequence ID" value="NZ_JACIVC010000060.1"/>
</dbReference>
<dbReference type="AlphaFoldDB" id="A0A7W3TRZ5"/>
<proteinExistence type="predicted"/>
<dbReference type="Gene3D" id="3.40.91.50">
    <property type="match status" value="1"/>
</dbReference>
<keyword evidence="1" id="KW-0540">Nuclease</keyword>
<dbReference type="GO" id="GO:0004519">
    <property type="term" value="F:endonuclease activity"/>
    <property type="evidence" value="ECO:0007669"/>
    <property type="project" value="UniProtKB-KW"/>
</dbReference>
<gene>
    <name evidence="1" type="ORF">H5S40_06515</name>
</gene>
<keyword evidence="1" id="KW-0255">Endonuclease</keyword>
<evidence type="ECO:0000313" key="2">
    <source>
        <dbReference type="Proteomes" id="UP000518316"/>
    </source>
</evidence>
<name>A0A7W3TRZ5_9LACO</name>
<organism evidence="1 2">
    <name type="scientific">Limosilactobacillus albertensis</name>
    <dbReference type="NCBI Taxonomy" id="2759752"/>
    <lineage>
        <taxon>Bacteria</taxon>
        <taxon>Bacillati</taxon>
        <taxon>Bacillota</taxon>
        <taxon>Bacilli</taxon>
        <taxon>Lactobacillales</taxon>
        <taxon>Lactobacillaceae</taxon>
        <taxon>Limosilactobacillus</taxon>
    </lineage>
</organism>
<reference evidence="1 2" key="1">
    <citation type="submission" date="2020-07" db="EMBL/GenBank/DDBJ databases">
        <title>Description of Limosilactobacillus balticus sp. nov., Limosilactobacillus agrestis sp. nov., Limosilactobacillus albertensis sp. nov., Limosilactobacillus rudii sp. nov., Limosilactobacillus fastidiosus sp. nov., five novel Limosilactobacillus species isolated from the vertebrate gastrointestinal tract, and proposal of 6 subspecies of Limosilactobacillus reuteri adapted to the gastrointestinal tract of specific vertebrate hosts.</title>
        <authorList>
            <person name="Li F."/>
            <person name="Cheng C."/>
            <person name="Zheng J."/>
            <person name="Quevedo R.M."/>
            <person name="Li J."/>
            <person name="Roos S."/>
            <person name="Gaenzle M.G."/>
            <person name="Walter J."/>
        </authorList>
    </citation>
    <scope>NUCLEOTIDE SEQUENCE [LARGE SCALE GENOMIC DNA]</scope>
    <source>
        <strain evidence="1 2">RRLNB_1_1</strain>
    </source>
</reference>
<dbReference type="Proteomes" id="UP000518316">
    <property type="component" value="Unassembled WGS sequence"/>
</dbReference>
<accession>A0A7W3TRZ5</accession>
<dbReference type="InterPro" id="IPR018573">
    <property type="entry name" value="Restrct_endonuc_II_AlwI"/>
</dbReference>
<keyword evidence="1" id="KW-0378">Hydrolase</keyword>
<comment type="caution">
    <text evidence="1">The sequence shown here is derived from an EMBL/GenBank/DDBJ whole genome shotgun (WGS) entry which is preliminary data.</text>
</comment>
<sequence length="697" mass="81523">MEIDKSQLINLGDKSFTRKDYLESFPELLKILDKYRNVEWNSDTQASYYQDVLNETDLFNRKESSSQFAKRGRTTVNAIAKIGLVETRELNDKKFKLPSGVGKNWITDDSLSRQDEFEQLFNFNKDNLIFWRQLIKLRVFYKSELKESLSKDNDNSALHYVKPFVFGLKLLEKYGKINRRDFCGMVLALRPDMPEERLESIINNYSKVYSKSLDFNGFFMSEYSNYFIDTKNLSLASDWFKKSELDFNVFKGQLSYKGTPQSTKKKEYEFIEALKEFQTNQTEQSLERLKKVSKNEQSKKAFGFGKEPFKFSNAYKGQSINEFVEANKKSKLLTANGATLYRIYMVSKTFNNMSEYGDLTLRYFNLSGIMNIEASTISLNISVFFEELFNVCDILMSGKVSDKEKNDETFYSERQTTEDIFKISEKEIQTLKVNLFSKYRVNGINNLREQIEIEKDIAFVKLINNKFNRNKTIEILQHIRDRNRPGDEADKWIQSNVTSQATTPTIFEFMLGIAWYHLSNGKLKRIRRDYNLTLGGNMLPLRHANGGEGDIEVKYNRSESFPYDGVLLEATLMDKSTQKRGEMEPVIRHTVNLNTNNQKWYGMFVGNVLDENVVNIFHLLSSVQLHDSRNKDKTINGVDIFALTINELIEFLKKNINDQEIINTFCKNIIYNKQLSSDWRKKVVEEIEQDYYIFPQD</sequence>
<dbReference type="EMBL" id="JACIVC010000060">
    <property type="protein sequence ID" value="MBB1069803.1"/>
    <property type="molecule type" value="Genomic_DNA"/>
</dbReference>
<dbReference type="Pfam" id="PF09491">
    <property type="entry name" value="RE_AlwI"/>
    <property type="match status" value="1"/>
</dbReference>
<keyword evidence="2" id="KW-1185">Reference proteome</keyword>